<proteinExistence type="predicted"/>
<feature type="compositionally biased region" description="Low complexity" evidence="1">
    <location>
        <begin position="1"/>
        <end position="18"/>
    </location>
</feature>
<dbReference type="RefSeq" id="WP_088844788.1">
    <property type="nucleotide sequence ID" value="NZ_FYEW01000002.1"/>
</dbReference>
<dbReference type="EMBL" id="FYEW01000002">
    <property type="protein sequence ID" value="SNC76737.1"/>
    <property type="molecule type" value="Genomic_DNA"/>
</dbReference>
<evidence type="ECO:0000256" key="1">
    <source>
        <dbReference type="SAM" id="MobiDB-lite"/>
    </source>
</evidence>
<evidence type="ECO:0000313" key="3">
    <source>
        <dbReference type="EMBL" id="SNC76737.1"/>
    </source>
</evidence>
<feature type="transmembrane region" description="Helical" evidence="2">
    <location>
        <begin position="48"/>
        <end position="65"/>
    </location>
</feature>
<dbReference type="AlphaFoldDB" id="A0A212UER4"/>
<dbReference type="OrthoDB" id="1352552at2"/>
<sequence length="207" mass="23937">MQLPNQRGGYRQQQSQSGASPLAIVTKKHQLDTDTYTRIAMGRVWRKEWWYALIPFAVGLLPALIWPSWWWLASALVLTLLYVLFRSAQITGATTMEQSKPLFEKLSYEFDNKQIVLRRNEREGMRLTWDMIGHVKREADGYLLTLKGPDELPAEITGWRRWAAKTFDTPIFLQVPDKIFKGGNDQKLFEAMMRRKNLVPALPGQVA</sequence>
<evidence type="ECO:0000313" key="4">
    <source>
        <dbReference type="Proteomes" id="UP000198131"/>
    </source>
</evidence>
<organism evidence="3 4">
    <name type="scientific">Hymenobacter gelipurpurascens</name>
    <dbReference type="NCBI Taxonomy" id="89968"/>
    <lineage>
        <taxon>Bacteria</taxon>
        <taxon>Pseudomonadati</taxon>
        <taxon>Bacteroidota</taxon>
        <taxon>Cytophagia</taxon>
        <taxon>Cytophagales</taxon>
        <taxon>Hymenobacteraceae</taxon>
        <taxon>Hymenobacter</taxon>
    </lineage>
</organism>
<accession>A0A212UER4</accession>
<feature type="region of interest" description="Disordered" evidence="1">
    <location>
        <begin position="1"/>
        <end position="21"/>
    </location>
</feature>
<dbReference type="Proteomes" id="UP000198131">
    <property type="component" value="Unassembled WGS sequence"/>
</dbReference>
<keyword evidence="2" id="KW-0472">Membrane</keyword>
<keyword evidence="2" id="KW-0812">Transmembrane</keyword>
<name>A0A212UER4_9BACT</name>
<evidence type="ECO:0000256" key="2">
    <source>
        <dbReference type="SAM" id="Phobius"/>
    </source>
</evidence>
<keyword evidence="2" id="KW-1133">Transmembrane helix</keyword>
<gene>
    <name evidence="3" type="ORF">SAMN06265337_3537</name>
</gene>
<evidence type="ECO:0008006" key="5">
    <source>
        <dbReference type="Google" id="ProtNLM"/>
    </source>
</evidence>
<reference evidence="4" key="1">
    <citation type="submission" date="2017-06" db="EMBL/GenBank/DDBJ databases">
        <authorList>
            <person name="Varghese N."/>
            <person name="Submissions S."/>
        </authorList>
    </citation>
    <scope>NUCLEOTIDE SEQUENCE [LARGE SCALE GENOMIC DNA]</scope>
    <source>
        <strain evidence="4">DSM 11116</strain>
    </source>
</reference>
<keyword evidence="4" id="KW-1185">Reference proteome</keyword>
<protein>
    <recommendedName>
        <fullName evidence="5">YcxB-like protein</fullName>
    </recommendedName>
</protein>